<accession>A0A6J4N1U4</accession>
<proteinExistence type="predicted"/>
<sequence length="145" mass="15365">MATDKKHIAVYLDPAVEQALIAFCEQKGLISKKGFMYSAGVNAVLAEFFGIAHTEAGNIPLNTGNILSNASNTLNNCHNIPATSASNIPATDNIPIRDNIPLAIGNTPPRRDNIPSSFASNIPLESSNIPLKSLVMEVVPGKQKA</sequence>
<dbReference type="AlphaFoldDB" id="A0A6J4N1U4"/>
<name>A0A6J4N1U4_9CYAN</name>
<dbReference type="EMBL" id="CADCTZ010001023">
    <property type="protein sequence ID" value="CAA9375631.1"/>
    <property type="molecule type" value="Genomic_DNA"/>
</dbReference>
<evidence type="ECO:0000313" key="1">
    <source>
        <dbReference type="EMBL" id="CAA9375631.1"/>
    </source>
</evidence>
<organism evidence="1">
    <name type="scientific">uncultured Microcoleus sp</name>
    <dbReference type="NCBI Taxonomy" id="259945"/>
    <lineage>
        <taxon>Bacteria</taxon>
        <taxon>Bacillati</taxon>
        <taxon>Cyanobacteriota</taxon>
        <taxon>Cyanophyceae</taxon>
        <taxon>Oscillatoriophycideae</taxon>
        <taxon>Oscillatoriales</taxon>
        <taxon>Microcoleaceae</taxon>
        <taxon>Microcoleus</taxon>
        <taxon>environmental samples</taxon>
    </lineage>
</organism>
<gene>
    <name evidence="1" type="ORF">AVDCRST_MAG84-4694</name>
</gene>
<protein>
    <submittedName>
        <fullName evidence="1">Uncharacterized protein</fullName>
    </submittedName>
</protein>
<reference evidence="1" key="1">
    <citation type="submission" date="2020-02" db="EMBL/GenBank/DDBJ databases">
        <authorList>
            <person name="Meier V. D."/>
        </authorList>
    </citation>
    <scope>NUCLEOTIDE SEQUENCE</scope>
    <source>
        <strain evidence="1">AVDCRST_MAG84</strain>
    </source>
</reference>